<dbReference type="InterPro" id="IPR001878">
    <property type="entry name" value="Znf_CCHC"/>
</dbReference>
<sequence>MMIRKISEERFCLVFNHQEDLRHALEMRPWTIDWNLRTLDVLRYIVSCLGQWEDKAHIDQDVSWLKVVCVRVLLNVTLPLKRALTLRSEAGDAPVIRFSYERLPNFCYLCGKLGHISRVCELRFQDDFVDPGQHPPYGPWLRASGQMRNVRASSPSSRPIYVWRTPSNGLYSRLSPSHGAFSRDSLRGPQIFGSFDRGAQRLDLRRCPLRLNQLKTLWSWRGGCVLRGRLWLEIKLVMGSWVVT</sequence>
<evidence type="ECO:0000259" key="2">
    <source>
        <dbReference type="PROSITE" id="PS50158"/>
    </source>
</evidence>
<evidence type="ECO:0000313" key="4">
    <source>
        <dbReference type="Proteomes" id="UP001293254"/>
    </source>
</evidence>
<dbReference type="PROSITE" id="PS50158">
    <property type="entry name" value="ZF_CCHC"/>
    <property type="match status" value="1"/>
</dbReference>
<dbReference type="Proteomes" id="UP001293254">
    <property type="component" value="Unassembled WGS sequence"/>
</dbReference>
<reference evidence="3" key="1">
    <citation type="submission" date="2020-06" db="EMBL/GenBank/DDBJ databases">
        <authorList>
            <person name="Li T."/>
            <person name="Hu X."/>
            <person name="Zhang T."/>
            <person name="Song X."/>
            <person name="Zhang H."/>
            <person name="Dai N."/>
            <person name="Sheng W."/>
            <person name="Hou X."/>
            <person name="Wei L."/>
        </authorList>
    </citation>
    <scope>NUCLEOTIDE SEQUENCE</scope>
    <source>
        <strain evidence="3">3651</strain>
        <tissue evidence="3">Leaf</tissue>
    </source>
</reference>
<keyword evidence="4" id="KW-1185">Reference proteome</keyword>
<accession>A0AAE1XSC1</accession>
<feature type="domain" description="CCHC-type" evidence="2">
    <location>
        <begin position="107"/>
        <end position="120"/>
    </location>
</feature>
<dbReference type="InterPro" id="IPR025836">
    <property type="entry name" value="Zn_knuckle_CX2CX4HX4C"/>
</dbReference>
<gene>
    <name evidence="3" type="ORF">Salat_2544400</name>
</gene>
<evidence type="ECO:0000313" key="3">
    <source>
        <dbReference type="EMBL" id="KAK4417188.1"/>
    </source>
</evidence>
<proteinExistence type="predicted"/>
<keyword evidence="1" id="KW-0863">Zinc-finger</keyword>
<dbReference type="PANTHER" id="PTHR31286">
    <property type="entry name" value="GLYCINE-RICH CELL WALL STRUCTURAL PROTEIN 1.8-LIKE"/>
    <property type="match status" value="1"/>
</dbReference>
<protein>
    <recommendedName>
        <fullName evidence="2">CCHC-type domain-containing protein</fullName>
    </recommendedName>
</protein>
<dbReference type="EMBL" id="JACGWO010000010">
    <property type="protein sequence ID" value="KAK4417188.1"/>
    <property type="molecule type" value="Genomic_DNA"/>
</dbReference>
<organism evidence="3 4">
    <name type="scientific">Sesamum alatum</name>
    <dbReference type="NCBI Taxonomy" id="300844"/>
    <lineage>
        <taxon>Eukaryota</taxon>
        <taxon>Viridiplantae</taxon>
        <taxon>Streptophyta</taxon>
        <taxon>Embryophyta</taxon>
        <taxon>Tracheophyta</taxon>
        <taxon>Spermatophyta</taxon>
        <taxon>Magnoliopsida</taxon>
        <taxon>eudicotyledons</taxon>
        <taxon>Gunneridae</taxon>
        <taxon>Pentapetalae</taxon>
        <taxon>asterids</taxon>
        <taxon>lamiids</taxon>
        <taxon>Lamiales</taxon>
        <taxon>Pedaliaceae</taxon>
        <taxon>Sesamum</taxon>
    </lineage>
</organism>
<comment type="caution">
    <text evidence="3">The sequence shown here is derived from an EMBL/GenBank/DDBJ whole genome shotgun (WGS) entry which is preliminary data.</text>
</comment>
<keyword evidence="1" id="KW-0479">Metal-binding</keyword>
<dbReference type="AlphaFoldDB" id="A0AAE1XSC1"/>
<dbReference type="InterPro" id="IPR040256">
    <property type="entry name" value="At4g02000-like"/>
</dbReference>
<name>A0AAE1XSC1_9LAMI</name>
<evidence type="ECO:0000256" key="1">
    <source>
        <dbReference type="PROSITE-ProRule" id="PRU00047"/>
    </source>
</evidence>
<dbReference type="GO" id="GO:0008270">
    <property type="term" value="F:zinc ion binding"/>
    <property type="evidence" value="ECO:0007669"/>
    <property type="project" value="UniProtKB-KW"/>
</dbReference>
<keyword evidence="1" id="KW-0862">Zinc</keyword>
<dbReference type="PANTHER" id="PTHR31286:SF178">
    <property type="entry name" value="DUF4283 DOMAIN-CONTAINING PROTEIN"/>
    <property type="match status" value="1"/>
</dbReference>
<dbReference type="Pfam" id="PF14392">
    <property type="entry name" value="zf-CCHC_4"/>
    <property type="match status" value="1"/>
</dbReference>
<reference evidence="3" key="2">
    <citation type="journal article" date="2024" name="Plant">
        <title>Genomic evolution and insights into agronomic trait innovations of Sesamum species.</title>
        <authorList>
            <person name="Miao H."/>
            <person name="Wang L."/>
            <person name="Qu L."/>
            <person name="Liu H."/>
            <person name="Sun Y."/>
            <person name="Le M."/>
            <person name="Wang Q."/>
            <person name="Wei S."/>
            <person name="Zheng Y."/>
            <person name="Lin W."/>
            <person name="Duan Y."/>
            <person name="Cao H."/>
            <person name="Xiong S."/>
            <person name="Wang X."/>
            <person name="Wei L."/>
            <person name="Li C."/>
            <person name="Ma Q."/>
            <person name="Ju M."/>
            <person name="Zhao R."/>
            <person name="Li G."/>
            <person name="Mu C."/>
            <person name="Tian Q."/>
            <person name="Mei H."/>
            <person name="Zhang T."/>
            <person name="Gao T."/>
            <person name="Zhang H."/>
        </authorList>
    </citation>
    <scope>NUCLEOTIDE SEQUENCE</scope>
    <source>
        <strain evidence="3">3651</strain>
    </source>
</reference>
<dbReference type="GO" id="GO:0003676">
    <property type="term" value="F:nucleic acid binding"/>
    <property type="evidence" value="ECO:0007669"/>
    <property type="project" value="InterPro"/>
</dbReference>